<dbReference type="InterPro" id="IPR050194">
    <property type="entry name" value="Glycosyltransferase_grp1"/>
</dbReference>
<evidence type="ECO:0000259" key="1">
    <source>
        <dbReference type="Pfam" id="PF00534"/>
    </source>
</evidence>
<dbReference type="AlphaFoldDB" id="A0A6J7GE76"/>
<dbReference type="GO" id="GO:0016758">
    <property type="term" value="F:hexosyltransferase activity"/>
    <property type="evidence" value="ECO:0007669"/>
    <property type="project" value="TreeGrafter"/>
</dbReference>
<dbReference type="SUPFAM" id="SSF53756">
    <property type="entry name" value="UDP-Glycosyltransferase/glycogen phosphorylase"/>
    <property type="match status" value="1"/>
</dbReference>
<dbReference type="Pfam" id="PF13439">
    <property type="entry name" value="Glyco_transf_4"/>
    <property type="match status" value="1"/>
</dbReference>
<dbReference type="InterPro" id="IPR028098">
    <property type="entry name" value="Glyco_trans_4-like_N"/>
</dbReference>
<dbReference type="EMBL" id="CAFBMR010000008">
    <property type="protein sequence ID" value="CAB4905326.1"/>
    <property type="molecule type" value="Genomic_DNA"/>
</dbReference>
<dbReference type="CDD" id="cd03794">
    <property type="entry name" value="GT4_WbuB-like"/>
    <property type="match status" value="1"/>
</dbReference>
<dbReference type="PANTHER" id="PTHR45947">
    <property type="entry name" value="SULFOQUINOVOSYL TRANSFERASE SQD2"/>
    <property type="match status" value="1"/>
</dbReference>
<gene>
    <name evidence="3" type="ORF">UFOPK3610_00380</name>
</gene>
<dbReference type="Gene3D" id="3.40.50.2000">
    <property type="entry name" value="Glycogen Phosphorylase B"/>
    <property type="match status" value="2"/>
</dbReference>
<reference evidence="3" key="1">
    <citation type="submission" date="2020-05" db="EMBL/GenBank/DDBJ databases">
        <authorList>
            <person name="Chiriac C."/>
            <person name="Salcher M."/>
            <person name="Ghai R."/>
            <person name="Kavagutti S V."/>
        </authorList>
    </citation>
    <scope>NUCLEOTIDE SEQUENCE</scope>
</reference>
<name>A0A6J7GE76_9ZZZZ</name>
<evidence type="ECO:0000313" key="3">
    <source>
        <dbReference type="EMBL" id="CAB4905326.1"/>
    </source>
</evidence>
<sequence length="436" mass="47344">MTIDPGAALYDAMPAGVPWRIPSIAPLESCIANRGLHVLHWSRPDTSNGYAVRAHGLLTSLRRAGWDPIGVTRPGYDQPAAEVDGISYLRLGGQDSADRTTIAHLDIYRDRLIELARELRPSVIHAASEASNAVATIEAARALDLPSIYELRGLWPLTRLGRVPASVGEPDFGTSLRLEVEAAKAADGVVAISDQLASWLVRRGVSKDKIIVVPNGVDTERFTPQPRDEALAAELGVTDKVVIGYAGSIVEYEGLENLLLATARLRHLKSHMHVLIIGHGYQLDDLRRMSAGLGLADLVTFTGRVPHEDIERYYSCIDIAPFPRLNRPLTDLVSPLKPLEVMAQRKAVVVSSCKGLKDIASAGVARSFPGTSYVELAKVLEELVTDDSARDALAQAGYEWVRATRRWDDVTVPLYAMLTTLSGQQKSSAPSRGEVA</sequence>
<accession>A0A6J7GE76</accession>
<feature type="domain" description="Glycosyl transferase family 1" evidence="1">
    <location>
        <begin position="237"/>
        <end position="400"/>
    </location>
</feature>
<organism evidence="3">
    <name type="scientific">freshwater metagenome</name>
    <dbReference type="NCBI Taxonomy" id="449393"/>
    <lineage>
        <taxon>unclassified sequences</taxon>
        <taxon>metagenomes</taxon>
        <taxon>ecological metagenomes</taxon>
    </lineage>
</organism>
<dbReference type="PANTHER" id="PTHR45947:SF3">
    <property type="entry name" value="SULFOQUINOVOSYL TRANSFERASE SQD2"/>
    <property type="match status" value="1"/>
</dbReference>
<protein>
    <submittedName>
        <fullName evidence="3">Unannotated protein</fullName>
    </submittedName>
</protein>
<dbReference type="InterPro" id="IPR001296">
    <property type="entry name" value="Glyco_trans_1"/>
</dbReference>
<proteinExistence type="predicted"/>
<evidence type="ECO:0000259" key="2">
    <source>
        <dbReference type="Pfam" id="PF13439"/>
    </source>
</evidence>
<feature type="domain" description="Glycosyltransferase subfamily 4-like N-terminal" evidence="2">
    <location>
        <begin position="48"/>
        <end position="221"/>
    </location>
</feature>
<dbReference type="Pfam" id="PF00534">
    <property type="entry name" value="Glycos_transf_1"/>
    <property type="match status" value="1"/>
</dbReference>